<gene>
    <name evidence="1" type="ORF">SKAU_G00033480</name>
</gene>
<comment type="caution">
    <text evidence="1">The sequence shown here is derived from an EMBL/GenBank/DDBJ whole genome shotgun (WGS) entry which is preliminary data.</text>
</comment>
<sequence>MGLDQVKQCQESIIKSSVLLVQVWFSSVHRRRPVMLEGGQASAEEKERRRRLSGARRLIELVPRTARHVLTRGGFSSQTSISQGRVLLSITACRSFERKRDNHTSIRLKQLYLTWVKYIFLPPADMDKGKKNPTNVGNA</sequence>
<organism evidence="1 2">
    <name type="scientific">Synaphobranchus kaupii</name>
    <name type="common">Kaup's arrowtooth eel</name>
    <dbReference type="NCBI Taxonomy" id="118154"/>
    <lineage>
        <taxon>Eukaryota</taxon>
        <taxon>Metazoa</taxon>
        <taxon>Chordata</taxon>
        <taxon>Craniata</taxon>
        <taxon>Vertebrata</taxon>
        <taxon>Euteleostomi</taxon>
        <taxon>Actinopterygii</taxon>
        <taxon>Neopterygii</taxon>
        <taxon>Teleostei</taxon>
        <taxon>Anguilliformes</taxon>
        <taxon>Synaphobranchidae</taxon>
        <taxon>Synaphobranchus</taxon>
    </lineage>
</organism>
<keyword evidence="2" id="KW-1185">Reference proteome</keyword>
<dbReference type="AlphaFoldDB" id="A0A9Q1GFH9"/>
<name>A0A9Q1GFH9_SYNKA</name>
<dbReference type="Proteomes" id="UP001152622">
    <property type="component" value="Chromosome 1"/>
</dbReference>
<proteinExistence type="predicted"/>
<accession>A0A9Q1GFH9</accession>
<protein>
    <submittedName>
        <fullName evidence="1">Uncharacterized protein</fullName>
    </submittedName>
</protein>
<evidence type="ECO:0000313" key="1">
    <source>
        <dbReference type="EMBL" id="KAJ8382570.1"/>
    </source>
</evidence>
<dbReference type="EMBL" id="JAINUF010000001">
    <property type="protein sequence ID" value="KAJ8382570.1"/>
    <property type="molecule type" value="Genomic_DNA"/>
</dbReference>
<evidence type="ECO:0000313" key="2">
    <source>
        <dbReference type="Proteomes" id="UP001152622"/>
    </source>
</evidence>
<reference evidence="1" key="1">
    <citation type="journal article" date="2023" name="Science">
        <title>Genome structures resolve the early diversification of teleost fishes.</title>
        <authorList>
            <person name="Parey E."/>
            <person name="Louis A."/>
            <person name="Montfort J."/>
            <person name="Bouchez O."/>
            <person name="Roques C."/>
            <person name="Iampietro C."/>
            <person name="Lluch J."/>
            <person name="Castinel A."/>
            <person name="Donnadieu C."/>
            <person name="Desvignes T."/>
            <person name="Floi Bucao C."/>
            <person name="Jouanno E."/>
            <person name="Wen M."/>
            <person name="Mejri S."/>
            <person name="Dirks R."/>
            <person name="Jansen H."/>
            <person name="Henkel C."/>
            <person name="Chen W.J."/>
            <person name="Zahm M."/>
            <person name="Cabau C."/>
            <person name="Klopp C."/>
            <person name="Thompson A.W."/>
            <person name="Robinson-Rechavi M."/>
            <person name="Braasch I."/>
            <person name="Lecointre G."/>
            <person name="Bobe J."/>
            <person name="Postlethwait J.H."/>
            <person name="Berthelot C."/>
            <person name="Roest Crollius H."/>
            <person name="Guiguen Y."/>
        </authorList>
    </citation>
    <scope>NUCLEOTIDE SEQUENCE</scope>
    <source>
        <strain evidence="1">WJC10195</strain>
    </source>
</reference>